<dbReference type="RefSeq" id="WP_039893986.1">
    <property type="nucleotide sequence ID" value="NZ_CP043538.1"/>
</dbReference>
<organism evidence="1 2">
    <name type="scientific">Methylobacterium mesophilicum SR1.6/6</name>
    <dbReference type="NCBI Taxonomy" id="908290"/>
    <lineage>
        <taxon>Bacteria</taxon>
        <taxon>Pseudomonadati</taxon>
        <taxon>Pseudomonadota</taxon>
        <taxon>Alphaproteobacteria</taxon>
        <taxon>Hyphomicrobiales</taxon>
        <taxon>Methylobacteriaceae</taxon>
        <taxon>Methylobacterium</taxon>
    </lineage>
</organism>
<dbReference type="AlphaFoldDB" id="A0A6B9FR21"/>
<accession>A0A6B9FR21</accession>
<reference evidence="1 2" key="1">
    <citation type="journal article" date="2012" name="Genet. Mol. Biol.">
        <title>Analysis of 16S rRNA and mxaF genes revealing insights into Methylobacterium niche-specific plant association.</title>
        <authorList>
            <person name="Dourado M.N."/>
            <person name="Andreote F.D."/>
            <person name="Dini-Andreote F."/>
            <person name="Conti R."/>
            <person name="Araujo J.M."/>
            <person name="Araujo W.L."/>
        </authorList>
    </citation>
    <scope>NUCLEOTIDE SEQUENCE [LARGE SCALE GENOMIC DNA]</scope>
    <source>
        <strain evidence="1 2">SR1.6/6</strain>
    </source>
</reference>
<evidence type="ECO:0000313" key="1">
    <source>
        <dbReference type="EMBL" id="QGY05061.1"/>
    </source>
</evidence>
<proteinExistence type="predicted"/>
<reference evidence="1 2" key="2">
    <citation type="journal article" date="2013" name="Genome Announc.">
        <title>Draft Genome Sequence of Methylobacterium mesophilicum Strain SR1.6/6, Isolated from Citrus sinensis.</title>
        <authorList>
            <person name="Marinho Almeida D."/>
            <person name="Dini-Andreote F."/>
            <person name="Camargo Neves A.A."/>
            <person name="Juca Ramos R.T."/>
            <person name="Andreote F.D."/>
            <person name="Carneiro A.R."/>
            <person name="Oliveira de Souza Lima A."/>
            <person name="Caracciolo Gomes de Sa P.H."/>
            <person name="Ribeiro Barbosa M.S."/>
            <person name="Araujo W.L."/>
            <person name="Silva A."/>
        </authorList>
    </citation>
    <scope>NUCLEOTIDE SEQUENCE [LARGE SCALE GENOMIC DNA]</scope>
    <source>
        <strain evidence="1 2">SR1.6/6</strain>
    </source>
</reference>
<sequence>MDAASSQASLNLSAGSYAVTSSVAATSYGGDGAVAELVSSITASSSSGLGGPHALAVNALLGFPMPMGTSAFLLCRHVGRPVAVA</sequence>
<dbReference type="KEGG" id="mmes:MMSR116_26550"/>
<dbReference type="Proteomes" id="UP000012488">
    <property type="component" value="Chromosome"/>
</dbReference>
<protein>
    <submittedName>
        <fullName evidence="1">Uncharacterized protein</fullName>
    </submittedName>
</protein>
<name>A0A6B9FR21_9HYPH</name>
<dbReference type="EMBL" id="CP043538">
    <property type="protein sequence ID" value="QGY05061.1"/>
    <property type="molecule type" value="Genomic_DNA"/>
</dbReference>
<evidence type="ECO:0000313" key="2">
    <source>
        <dbReference type="Proteomes" id="UP000012488"/>
    </source>
</evidence>
<gene>
    <name evidence="1" type="ORF">MMSR116_26550</name>
</gene>